<dbReference type="EMBL" id="JAZAQF010000088">
    <property type="protein sequence ID" value="MFG3819269.1"/>
    <property type="molecule type" value="Genomic_DNA"/>
</dbReference>
<dbReference type="Pfam" id="PF13174">
    <property type="entry name" value="TPR_6"/>
    <property type="match status" value="1"/>
</dbReference>
<dbReference type="Proteomes" id="UP001604335">
    <property type="component" value="Unassembled WGS sequence"/>
</dbReference>
<dbReference type="PROSITE" id="PS50005">
    <property type="entry name" value="TPR"/>
    <property type="match status" value="3"/>
</dbReference>
<dbReference type="Gene3D" id="1.25.40.10">
    <property type="entry name" value="Tetratricopeptide repeat domain"/>
    <property type="match status" value="2"/>
</dbReference>
<gene>
    <name evidence="4" type="ORF">VPK24_16610</name>
</gene>
<keyword evidence="5" id="KW-1185">Reference proteome</keyword>
<name>A0ABW7CDP2_9CYAN</name>
<reference evidence="5" key="1">
    <citation type="journal article" date="2024" name="Algal Res.">
        <title>Biochemical, toxicological and genomic investigation of a high-biomass producing Limnothrix strain isolated from Italian shallow drinking water reservoir.</title>
        <authorList>
            <person name="Simonazzi M."/>
            <person name="Shishido T.K."/>
            <person name="Delbaje E."/>
            <person name="Wahlsten M."/>
            <person name="Fewer D.P."/>
            <person name="Sivonen K."/>
            <person name="Pezzolesi L."/>
            <person name="Pistocchi R."/>
        </authorList>
    </citation>
    <scope>NUCLEOTIDE SEQUENCE [LARGE SCALE GENOMIC DNA]</scope>
    <source>
        <strain evidence="5">LRLZ20PSL1</strain>
    </source>
</reference>
<evidence type="ECO:0000256" key="1">
    <source>
        <dbReference type="ARBA" id="ARBA00022737"/>
    </source>
</evidence>
<comment type="caution">
    <text evidence="4">The sequence shown here is derived from an EMBL/GenBank/DDBJ whole genome shotgun (WGS) entry which is preliminary data.</text>
</comment>
<proteinExistence type="predicted"/>
<keyword evidence="2 3" id="KW-0802">TPR repeat</keyword>
<keyword evidence="1" id="KW-0677">Repeat</keyword>
<dbReference type="SUPFAM" id="SSF48452">
    <property type="entry name" value="TPR-like"/>
    <property type="match status" value="1"/>
</dbReference>
<feature type="repeat" description="TPR" evidence="3">
    <location>
        <begin position="107"/>
        <end position="140"/>
    </location>
</feature>
<dbReference type="PANTHER" id="PTHR44858">
    <property type="entry name" value="TETRATRICOPEPTIDE REPEAT PROTEIN 6"/>
    <property type="match status" value="1"/>
</dbReference>
<evidence type="ECO:0000256" key="2">
    <source>
        <dbReference type="ARBA" id="ARBA00022803"/>
    </source>
</evidence>
<dbReference type="InterPro" id="IPR011990">
    <property type="entry name" value="TPR-like_helical_dom_sf"/>
</dbReference>
<sequence length="268" mass="29555">MGRSLAIGLMGLVICASWAIVPMPSFADELPLEARVQAARSLFDQAFEATNGGQFAQAERYWTQILELFPDNAEIWSNRGNARASQNRLQEAIADYNEAISRAPNAPDPYLNRGAARENAGDLTGAIADYDHVLELDPNDAAAYNNRGNAEAGLGQWAIAVEDYAQAERLAPDFAIARVNHALALFQLGDRAEALRLLRNLVRKYPTFADARAALTAALWDAGDRGEAESQWVSVVGLDRRYKDLEWVAKVRRWPPAMVAALEKFLKL</sequence>
<accession>A0ABW7CDP2</accession>
<dbReference type="Pfam" id="PF13432">
    <property type="entry name" value="TPR_16"/>
    <property type="match status" value="1"/>
</dbReference>
<feature type="repeat" description="TPR" evidence="3">
    <location>
        <begin position="73"/>
        <end position="106"/>
    </location>
</feature>
<evidence type="ECO:0000313" key="5">
    <source>
        <dbReference type="Proteomes" id="UP001604335"/>
    </source>
</evidence>
<feature type="repeat" description="TPR" evidence="3">
    <location>
        <begin position="141"/>
        <end position="174"/>
    </location>
</feature>
<dbReference type="InterPro" id="IPR019734">
    <property type="entry name" value="TPR_rpt"/>
</dbReference>
<evidence type="ECO:0000313" key="4">
    <source>
        <dbReference type="EMBL" id="MFG3819269.1"/>
    </source>
</evidence>
<evidence type="ECO:0000256" key="3">
    <source>
        <dbReference type="PROSITE-ProRule" id="PRU00339"/>
    </source>
</evidence>
<dbReference type="SMART" id="SM00028">
    <property type="entry name" value="TPR"/>
    <property type="match status" value="5"/>
</dbReference>
<dbReference type="RefSeq" id="WP_393015087.1">
    <property type="nucleotide sequence ID" value="NZ_JAZAQF010000088.1"/>
</dbReference>
<organism evidence="4 5">
    <name type="scientific">Limnothrix redekei LRLZ20PSL1</name>
    <dbReference type="NCBI Taxonomy" id="3112953"/>
    <lineage>
        <taxon>Bacteria</taxon>
        <taxon>Bacillati</taxon>
        <taxon>Cyanobacteriota</taxon>
        <taxon>Cyanophyceae</taxon>
        <taxon>Pseudanabaenales</taxon>
        <taxon>Pseudanabaenaceae</taxon>
        <taxon>Limnothrix</taxon>
    </lineage>
</organism>
<protein>
    <submittedName>
        <fullName evidence="4">Tetratricopeptide repeat protein</fullName>
    </submittedName>
</protein>
<dbReference type="PANTHER" id="PTHR44858:SF1">
    <property type="entry name" value="UDP-N-ACETYLGLUCOSAMINE--PEPTIDE N-ACETYLGLUCOSAMINYLTRANSFERASE SPINDLY-RELATED"/>
    <property type="match status" value="1"/>
</dbReference>
<dbReference type="InterPro" id="IPR050498">
    <property type="entry name" value="Ycf3"/>
</dbReference>
<dbReference type="Pfam" id="PF13414">
    <property type="entry name" value="TPR_11"/>
    <property type="match status" value="1"/>
</dbReference>